<dbReference type="Pfam" id="PF03732">
    <property type="entry name" value="Retrotrans_gag"/>
    <property type="match status" value="1"/>
</dbReference>
<feature type="region of interest" description="Disordered" evidence="1">
    <location>
        <begin position="44"/>
        <end position="107"/>
    </location>
</feature>
<dbReference type="EMBL" id="LATX01001529">
    <property type="protein sequence ID" value="KTB40978.1"/>
    <property type="molecule type" value="Genomic_DNA"/>
</dbReference>
<evidence type="ECO:0000256" key="1">
    <source>
        <dbReference type="SAM" id="MobiDB-lite"/>
    </source>
</evidence>
<evidence type="ECO:0000259" key="2">
    <source>
        <dbReference type="Pfam" id="PF03732"/>
    </source>
</evidence>
<evidence type="ECO:0000313" key="4">
    <source>
        <dbReference type="Proteomes" id="UP000054988"/>
    </source>
</evidence>
<organism evidence="3 4">
    <name type="scientific">Moniliophthora roreri</name>
    <name type="common">Frosty pod rot fungus</name>
    <name type="synonym">Monilia roreri</name>
    <dbReference type="NCBI Taxonomy" id="221103"/>
    <lineage>
        <taxon>Eukaryota</taxon>
        <taxon>Fungi</taxon>
        <taxon>Dikarya</taxon>
        <taxon>Basidiomycota</taxon>
        <taxon>Agaricomycotina</taxon>
        <taxon>Agaricomycetes</taxon>
        <taxon>Agaricomycetidae</taxon>
        <taxon>Agaricales</taxon>
        <taxon>Marasmiineae</taxon>
        <taxon>Marasmiaceae</taxon>
        <taxon>Moniliophthora</taxon>
    </lineage>
</organism>
<dbReference type="InterPro" id="IPR005162">
    <property type="entry name" value="Retrotrans_gag_dom"/>
</dbReference>
<feature type="compositionally biased region" description="Acidic residues" evidence="1">
    <location>
        <begin position="50"/>
        <end position="60"/>
    </location>
</feature>
<dbReference type="Proteomes" id="UP000054988">
    <property type="component" value="Unassembled WGS sequence"/>
</dbReference>
<proteinExistence type="predicted"/>
<name>A0A0W0FX90_MONRR</name>
<dbReference type="AlphaFoldDB" id="A0A0W0FX90"/>
<comment type="caution">
    <text evidence="3">The sequence shown here is derived from an EMBL/GenBank/DDBJ whole genome shotgun (WGS) entry which is preliminary data.</text>
</comment>
<protein>
    <recommendedName>
        <fullName evidence="2">Retrotransposon gag domain-containing protein</fullName>
    </recommendedName>
</protein>
<evidence type="ECO:0000313" key="3">
    <source>
        <dbReference type="EMBL" id="KTB40978.1"/>
    </source>
</evidence>
<accession>A0A0W0FX90</accession>
<gene>
    <name evidence="3" type="ORF">WG66_6445</name>
</gene>
<feature type="domain" description="Retrotransposon gag" evidence="2">
    <location>
        <begin position="154"/>
        <end position="228"/>
    </location>
</feature>
<reference evidence="3 4" key="1">
    <citation type="submission" date="2015-12" db="EMBL/GenBank/DDBJ databases">
        <title>Draft genome sequence of Moniliophthora roreri, the causal agent of frosty pod rot of cacao.</title>
        <authorList>
            <person name="Aime M.C."/>
            <person name="Diaz-Valderrama J.R."/>
            <person name="Kijpornyongpan T."/>
            <person name="Phillips-Mora W."/>
        </authorList>
    </citation>
    <scope>NUCLEOTIDE SEQUENCE [LARGE SCALE GENOMIC DNA]</scope>
    <source>
        <strain evidence="3 4">MCA 2952</strain>
    </source>
</reference>
<sequence>MPPRAHLMASEETELKEQLEVASQLLDDSVNPWRITCSQRKGVIDSLQEQTEESSEEHLEEPEAKSSSESETYEGLRNLFLTLPEPEPEMSTSGAAAPDVKPKEETTDEDWATMIATSVIDAMTNKKNETDKTLLPDKWKIMEQLKMFPEDDDNVEKRKIAEETWSSFKSRFQATWQPINVAREAQMKIKDLRMKNRVDNYVHDFQLLALETGYYDKVLIKIFREGLPTSLQDKLMLRLEGAPTTIDEWYQLAIQYDNQYKFVMATKKRRVPKEPIKLKIVQKEKEVVIS</sequence>